<dbReference type="NCBIfam" id="TIGR01536">
    <property type="entry name" value="asn_synth_AEB"/>
    <property type="match status" value="1"/>
</dbReference>
<name>A0A6G9A9I4_9BRAD</name>
<keyword evidence="12" id="KW-0436">Ligase</keyword>
<accession>A0A6G9A9I4</accession>
<feature type="site" description="Important for beta-aspartyl-AMP intermediate formation" evidence="10">
    <location>
        <position position="363"/>
    </location>
</feature>
<dbReference type="CDD" id="cd00712">
    <property type="entry name" value="AsnB"/>
    <property type="match status" value="1"/>
</dbReference>
<dbReference type="InterPro" id="IPR033738">
    <property type="entry name" value="AsnB_N"/>
</dbReference>
<keyword evidence="8" id="KW-0061">Asparagine biosynthesis</keyword>
<dbReference type="InterPro" id="IPR017932">
    <property type="entry name" value="GATase_2_dom"/>
</dbReference>
<comment type="similarity">
    <text evidence="2">Belongs to the asparagine synthetase family.</text>
</comment>
<feature type="binding site" evidence="9">
    <location>
        <position position="101"/>
    </location>
    <ligand>
        <name>L-glutamine</name>
        <dbReference type="ChEBI" id="CHEBI:58359"/>
    </ligand>
</feature>
<dbReference type="AlphaFoldDB" id="A0A6G9A9I4"/>
<protein>
    <recommendedName>
        <fullName evidence="3">asparagine synthase (glutamine-hydrolyzing)</fullName>
        <ecNumber evidence="3">6.3.5.4</ecNumber>
    </recommendedName>
</protein>
<evidence type="ECO:0000256" key="7">
    <source>
        <dbReference type="ARBA" id="ARBA00048741"/>
    </source>
</evidence>
<sequence>MCGIAGIFHRDGRPADGRAVAAMSAALVHRGPDGEGNWLDGPVGLAHRRLAIRDLSEAGHQPMLDASERIVVTYNGEIYNDHELRSELERSFGVRFRGTCDTEIIPYAYLAWGEAMFERLEGFFAIGLWDRQERRLILARDGIGIKPLYYSESSSRVLFASEIKGLTASGDVAARIDPVALHTYLAAGHPGTQQSLYQDIKQLPPGTMIGFTERERTERRFWRPVRAPVIRDLDEAVVRLQSTIETVVKSQMVSDVPLAVLQSGGIDSSLISLTLGRLGLKPPLFTAGFTEKSHDETAVAQQIATAAGLSLNVIDGEAGEDAEAALRAVVYHFDGQCADTGALGFYHLAGAVRRHSTVVLSGDGGDEFFAGYETYAATMMAERARQFVPRSLAGLTGRLAYASVRGNEKRLPAAAQLARFALGLSEAGNSPHLQWRRLVPRFLAEKIYDNGMADLASADPFAEYAGYYSEPHDNVLDRALIADQRFHLQSVLTKVDAMSMAHGLEVRVPILDRRVMDLAGSLDVSLLNPWPKGAPKYVLRKLAERLGMPREAAWSRKRGFNVPIAQLMRRGGLRPICDRVLGREADVFAPLLKPEAIRLLWNAHREARSDNAFALWPILTLGIWLTGLATPSARRA</sequence>
<evidence type="ECO:0000256" key="4">
    <source>
        <dbReference type="ARBA" id="ARBA00022741"/>
    </source>
</evidence>
<organism evidence="12 13">
    <name type="scientific">Bradyrhizobium symbiodeficiens</name>
    <dbReference type="NCBI Taxonomy" id="1404367"/>
    <lineage>
        <taxon>Bacteria</taxon>
        <taxon>Pseudomonadati</taxon>
        <taxon>Pseudomonadota</taxon>
        <taxon>Alphaproteobacteria</taxon>
        <taxon>Hyphomicrobiales</taxon>
        <taxon>Nitrobacteraceae</taxon>
        <taxon>Bradyrhizobium</taxon>
    </lineage>
</organism>
<evidence type="ECO:0000256" key="1">
    <source>
        <dbReference type="ARBA" id="ARBA00005187"/>
    </source>
</evidence>
<keyword evidence="5 9" id="KW-0067">ATP-binding</keyword>
<dbReference type="GO" id="GO:0004066">
    <property type="term" value="F:asparagine synthase (glutamine-hydrolyzing) activity"/>
    <property type="evidence" value="ECO:0007669"/>
    <property type="project" value="UniProtKB-EC"/>
</dbReference>
<dbReference type="SUPFAM" id="SSF52402">
    <property type="entry name" value="Adenine nucleotide alpha hydrolases-like"/>
    <property type="match status" value="1"/>
</dbReference>
<evidence type="ECO:0000256" key="9">
    <source>
        <dbReference type="PIRSR" id="PIRSR001589-2"/>
    </source>
</evidence>
<evidence type="ECO:0000256" key="8">
    <source>
        <dbReference type="PIRSR" id="PIRSR001589-1"/>
    </source>
</evidence>
<dbReference type="PANTHER" id="PTHR43284">
    <property type="entry name" value="ASPARAGINE SYNTHETASE (GLUTAMINE-HYDROLYZING)"/>
    <property type="match status" value="1"/>
</dbReference>
<feature type="domain" description="Glutamine amidotransferase type-2" evidence="11">
    <location>
        <begin position="2"/>
        <end position="214"/>
    </location>
</feature>
<dbReference type="EMBL" id="CP050066">
    <property type="protein sequence ID" value="QIP08986.1"/>
    <property type="molecule type" value="Genomic_DNA"/>
</dbReference>
<keyword evidence="4 9" id="KW-0547">Nucleotide-binding</keyword>
<comment type="pathway">
    <text evidence="1">Amino-acid biosynthesis; L-asparagine biosynthesis; L-asparagine from L-aspartate (L-Gln route): step 1/1.</text>
</comment>
<proteinExistence type="inferred from homology"/>
<evidence type="ECO:0000256" key="6">
    <source>
        <dbReference type="ARBA" id="ARBA00022962"/>
    </source>
</evidence>
<keyword evidence="6 8" id="KW-0315">Glutamine amidotransferase</keyword>
<evidence type="ECO:0000256" key="10">
    <source>
        <dbReference type="PIRSR" id="PIRSR001589-3"/>
    </source>
</evidence>
<dbReference type="Pfam" id="PF00733">
    <property type="entry name" value="Asn_synthase"/>
    <property type="match status" value="1"/>
</dbReference>
<dbReference type="Gene3D" id="3.40.50.620">
    <property type="entry name" value="HUPs"/>
    <property type="match status" value="2"/>
</dbReference>
<dbReference type="PROSITE" id="PS51278">
    <property type="entry name" value="GATASE_TYPE_2"/>
    <property type="match status" value="1"/>
</dbReference>
<dbReference type="SUPFAM" id="SSF56235">
    <property type="entry name" value="N-terminal nucleophile aminohydrolases (Ntn hydrolases)"/>
    <property type="match status" value="1"/>
</dbReference>
<evidence type="ECO:0000256" key="5">
    <source>
        <dbReference type="ARBA" id="ARBA00022840"/>
    </source>
</evidence>
<evidence type="ECO:0000256" key="2">
    <source>
        <dbReference type="ARBA" id="ARBA00005752"/>
    </source>
</evidence>
<dbReference type="Pfam" id="PF13537">
    <property type="entry name" value="GATase_7"/>
    <property type="match status" value="1"/>
</dbReference>
<evidence type="ECO:0000313" key="12">
    <source>
        <dbReference type="EMBL" id="QIP08986.1"/>
    </source>
</evidence>
<evidence type="ECO:0000259" key="11">
    <source>
        <dbReference type="PROSITE" id="PS51278"/>
    </source>
</evidence>
<feature type="active site" description="For GATase activity" evidence="8">
    <location>
        <position position="2"/>
    </location>
</feature>
<dbReference type="GO" id="GO:0005524">
    <property type="term" value="F:ATP binding"/>
    <property type="evidence" value="ECO:0007669"/>
    <property type="project" value="UniProtKB-KW"/>
</dbReference>
<feature type="binding site" evidence="9">
    <location>
        <position position="261"/>
    </location>
    <ligand>
        <name>ATP</name>
        <dbReference type="ChEBI" id="CHEBI:30616"/>
    </ligand>
</feature>
<reference evidence="12 13" key="1">
    <citation type="journal article" date="2020" name="Int. J. Syst. Evol. Microbiol.">
        <title>Description and complete genome sequences of Bradyrhizobium symbiodeficiens sp. nov., a non-symbiotic bacterium associated with legumes native to Canada.</title>
        <authorList>
            <person name="Bromfield E.S.P."/>
            <person name="Cloutier S."/>
            <person name="Nguyen H.D.T."/>
        </authorList>
    </citation>
    <scope>NUCLEOTIDE SEQUENCE [LARGE SCALE GENOMIC DNA]</scope>
    <source>
        <strain evidence="12 13">101S1MB</strain>
    </source>
</reference>
<dbReference type="InterPro" id="IPR014729">
    <property type="entry name" value="Rossmann-like_a/b/a_fold"/>
</dbReference>
<dbReference type="Proteomes" id="UP000500895">
    <property type="component" value="Chromosome"/>
</dbReference>
<dbReference type="CDD" id="cd01991">
    <property type="entry name" value="Asn_synthase_B_C"/>
    <property type="match status" value="1"/>
</dbReference>
<dbReference type="InterPro" id="IPR001962">
    <property type="entry name" value="Asn_synthase"/>
</dbReference>
<evidence type="ECO:0000313" key="13">
    <source>
        <dbReference type="Proteomes" id="UP000500895"/>
    </source>
</evidence>
<dbReference type="EC" id="6.3.5.4" evidence="3"/>
<dbReference type="InterPro" id="IPR006426">
    <property type="entry name" value="Asn_synth_AEB"/>
</dbReference>
<dbReference type="GO" id="GO:0006529">
    <property type="term" value="P:asparagine biosynthetic process"/>
    <property type="evidence" value="ECO:0007669"/>
    <property type="project" value="UniProtKB-KW"/>
</dbReference>
<gene>
    <name evidence="12" type="primary">asnB</name>
    <name evidence="12" type="ORF">HAV00_23180</name>
</gene>
<dbReference type="InterPro" id="IPR051786">
    <property type="entry name" value="ASN_synthetase/amidase"/>
</dbReference>
<dbReference type="RefSeq" id="WP_166468878.1">
    <property type="nucleotide sequence ID" value="NZ_CP050066.2"/>
</dbReference>
<comment type="catalytic activity">
    <reaction evidence="7">
        <text>L-aspartate + L-glutamine + ATP + H2O = L-asparagine + L-glutamate + AMP + diphosphate + H(+)</text>
        <dbReference type="Rhea" id="RHEA:12228"/>
        <dbReference type="ChEBI" id="CHEBI:15377"/>
        <dbReference type="ChEBI" id="CHEBI:15378"/>
        <dbReference type="ChEBI" id="CHEBI:29985"/>
        <dbReference type="ChEBI" id="CHEBI:29991"/>
        <dbReference type="ChEBI" id="CHEBI:30616"/>
        <dbReference type="ChEBI" id="CHEBI:33019"/>
        <dbReference type="ChEBI" id="CHEBI:58048"/>
        <dbReference type="ChEBI" id="CHEBI:58359"/>
        <dbReference type="ChEBI" id="CHEBI:456215"/>
        <dbReference type="EC" id="6.3.5.4"/>
    </reaction>
</comment>
<evidence type="ECO:0000256" key="3">
    <source>
        <dbReference type="ARBA" id="ARBA00012737"/>
    </source>
</evidence>
<dbReference type="PANTHER" id="PTHR43284:SF1">
    <property type="entry name" value="ASPARAGINE SYNTHETASE"/>
    <property type="match status" value="1"/>
</dbReference>
<dbReference type="Gene3D" id="3.60.20.10">
    <property type="entry name" value="Glutamine Phosphoribosylpyrophosphate, subunit 1, domain 1"/>
    <property type="match status" value="1"/>
</dbReference>
<dbReference type="InterPro" id="IPR029055">
    <property type="entry name" value="Ntn_hydrolases_N"/>
</dbReference>
<dbReference type="GO" id="GO:0005829">
    <property type="term" value="C:cytosol"/>
    <property type="evidence" value="ECO:0007669"/>
    <property type="project" value="TreeGrafter"/>
</dbReference>
<dbReference type="PIRSF" id="PIRSF001589">
    <property type="entry name" value="Asn_synthetase_glu-h"/>
    <property type="match status" value="1"/>
</dbReference>
<keyword evidence="8" id="KW-0028">Amino-acid biosynthesis</keyword>
<feature type="binding site" evidence="9">
    <location>
        <begin position="361"/>
        <end position="362"/>
    </location>
    <ligand>
        <name>ATP</name>
        <dbReference type="ChEBI" id="CHEBI:30616"/>
    </ligand>
</feature>